<feature type="region of interest" description="Disordered" evidence="5">
    <location>
        <begin position="1"/>
        <end position="51"/>
    </location>
</feature>
<dbReference type="PANTHER" id="PTHR13083:SF3">
    <property type="entry name" value="WD REPEAT-CONTAINING PROTEIN 91"/>
    <property type="match status" value="1"/>
</dbReference>
<comment type="subcellular location">
    <subcellularLocation>
        <location evidence="1">Early endosome membrane</location>
        <topology evidence="1">Peripheral membrane protein</topology>
    </subcellularLocation>
    <subcellularLocation>
        <location evidence="2">Late endosome membrane</location>
    </subcellularLocation>
</comment>
<dbReference type="GO" id="GO:0051898">
    <property type="term" value="P:negative regulation of phosphatidylinositol 3-kinase/protein kinase B signal transduction"/>
    <property type="evidence" value="ECO:0007669"/>
    <property type="project" value="InterPro"/>
</dbReference>
<dbReference type="Gene3D" id="2.130.10.10">
    <property type="entry name" value="YVTN repeat-like/Quinoprotein amine dehydrogenase"/>
    <property type="match status" value="2"/>
</dbReference>
<dbReference type="InterPro" id="IPR001680">
    <property type="entry name" value="WD40_rpt"/>
</dbReference>
<dbReference type="AlphaFoldDB" id="A0A7M5V1D0"/>
<evidence type="ECO:0000256" key="3">
    <source>
        <dbReference type="ARBA" id="ARBA00021116"/>
    </source>
</evidence>
<accession>A0A7M5V1D0</accession>
<organism evidence="6 7">
    <name type="scientific">Clytia hemisphaerica</name>
    <dbReference type="NCBI Taxonomy" id="252671"/>
    <lineage>
        <taxon>Eukaryota</taxon>
        <taxon>Metazoa</taxon>
        <taxon>Cnidaria</taxon>
        <taxon>Hydrozoa</taxon>
        <taxon>Hydroidolina</taxon>
        <taxon>Leptothecata</taxon>
        <taxon>Obeliida</taxon>
        <taxon>Clytiidae</taxon>
        <taxon>Clytia</taxon>
    </lineage>
</organism>
<evidence type="ECO:0000256" key="2">
    <source>
        <dbReference type="ARBA" id="ARBA00004414"/>
    </source>
</evidence>
<dbReference type="Pfam" id="PF00400">
    <property type="entry name" value="WD40"/>
    <property type="match status" value="3"/>
</dbReference>
<dbReference type="GO" id="GO:0141039">
    <property type="term" value="F:phosphatidylinositol 3-kinase inhibitor activity"/>
    <property type="evidence" value="ECO:0007669"/>
    <property type="project" value="InterPro"/>
</dbReference>
<dbReference type="PANTHER" id="PTHR13083">
    <property type="entry name" value="WD REPEAT-CONTAINING PROTEIN 91"/>
    <property type="match status" value="1"/>
</dbReference>
<dbReference type="SMART" id="SM00320">
    <property type="entry name" value="WD40"/>
    <property type="match status" value="3"/>
</dbReference>
<evidence type="ECO:0000256" key="5">
    <source>
        <dbReference type="SAM" id="MobiDB-lite"/>
    </source>
</evidence>
<dbReference type="PROSITE" id="PS50294">
    <property type="entry name" value="WD_REPEATS_REGION"/>
    <property type="match status" value="1"/>
</dbReference>
<dbReference type="OrthoDB" id="193023at2759"/>
<dbReference type="PROSITE" id="PS50082">
    <property type="entry name" value="WD_REPEATS_2"/>
    <property type="match status" value="2"/>
</dbReference>
<reference evidence="6" key="1">
    <citation type="submission" date="2021-01" db="UniProtKB">
        <authorList>
            <consortium name="EnsemblMetazoa"/>
        </authorList>
    </citation>
    <scope>IDENTIFICATION</scope>
</reference>
<evidence type="ECO:0000256" key="4">
    <source>
        <dbReference type="PROSITE-ProRule" id="PRU00221"/>
    </source>
</evidence>
<evidence type="ECO:0000256" key="1">
    <source>
        <dbReference type="ARBA" id="ARBA00004220"/>
    </source>
</evidence>
<name>A0A7M5V1D0_9CNID</name>
<dbReference type="EnsemblMetazoa" id="CLYHEMT004654.2">
    <property type="protein sequence ID" value="CLYHEMP004654.2"/>
    <property type="gene ID" value="CLYHEMG004654"/>
</dbReference>
<dbReference type="Proteomes" id="UP000594262">
    <property type="component" value="Unplaced"/>
</dbReference>
<dbReference type="GO" id="GO:0045022">
    <property type="term" value="P:early endosome to late endosome transport"/>
    <property type="evidence" value="ECO:0007669"/>
    <property type="project" value="InterPro"/>
</dbReference>
<feature type="compositionally biased region" description="Basic and acidic residues" evidence="5">
    <location>
        <begin position="34"/>
        <end position="51"/>
    </location>
</feature>
<feature type="repeat" description="WD" evidence="4">
    <location>
        <begin position="317"/>
        <end position="358"/>
    </location>
</feature>
<protein>
    <recommendedName>
        <fullName evidence="3">WD repeat-containing protein 91</fullName>
    </recommendedName>
</protein>
<dbReference type="GO" id="GO:0031902">
    <property type="term" value="C:late endosome membrane"/>
    <property type="evidence" value="ECO:0007669"/>
    <property type="project" value="UniProtKB-SubCell"/>
</dbReference>
<dbReference type="InterPro" id="IPR015943">
    <property type="entry name" value="WD40/YVTN_repeat-like_dom_sf"/>
</dbReference>
<keyword evidence="4" id="KW-0853">WD repeat</keyword>
<dbReference type="InterPro" id="IPR036322">
    <property type="entry name" value="WD40_repeat_dom_sf"/>
</dbReference>
<dbReference type="GO" id="GO:0031901">
    <property type="term" value="C:early endosome membrane"/>
    <property type="evidence" value="ECO:0007669"/>
    <property type="project" value="UniProtKB-SubCell"/>
</dbReference>
<sequence>MNHQERLKKSKSIEPSTTNTKPKFGWKIFAGNKDSVKTPKKENNKPDGKLDEKQLFRSSLDESALRRLKQLTKQNSTNKIKKTNSEDNGVINKQLNDDISLSSTEGDEENVVDVTVPSADFYVPLDNNKDVTSDSLTLARSNSKQETPFIVLSQDEFTEHNASIISCRFSDNNNIVASLDVSGIVKIWQCYPAISAQSMVTLKGDYTSLDWVPKLDGKLVLGKGNSVLSLYDVNQKKMLWETNINSKFKRVNCITSSPVSATAAVSLASDSKKNNSNQQQKLIKMKQYPFHTPKSSREGCLCLWDLHTGQKKTDLTLDPNPVCIHSLAYNHNGTLLVSGGADGMIRLYDIRNNDCLIGWHGHSTNVLDVKFNPDETCIYSIDASGKTNVFKRKTTTNEKQSMI</sequence>
<evidence type="ECO:0000313" key="7">
    <source>
        <dbReference type="Proteomes" id="UP000594262"/>
    </source>
</evidence>
<feature type="repeat" description="WD" evidence="4">
    <location>
        <begin position="157"/>
        <end position="189"/>
    </location>
</feature>
<keyword evidence="7" id="KW-1185">Reference proteome</keyword>
<proteinExistence type="predicted"/>
<dbReference type="InterPro" id="IPR039724">
    <property type="entry name" value="WDR91"/>
</dbReference>
<dbReference type="SUPFAM" id="SSF50978">
    <property type="entry name" value="WD40 repeat-like"/>
    <property type="match status" value="1"/>
</dbReference>
<evidence type="ECO:0000313" key="6">
    <source>
        <dbReference type="EnsemblMetazoa" id="CLYHEMP004654.2"/>
    </source>
</evidence>